<evidence type="ECO:0000313" key="2">
    <source>
        <dbReference type="EMBL" id="MBC3538477.1"/>
    </source>
</evidence>
<evidence type="ECO:0000256" key="1">
    <source>
        <dbReference type="SAM" id="SignalP"/>
    </source>
</evidence>
<gene>
    <name evidence="2" type="ORF">H7U12_02215</name>
</gene>
<dbReference type="InterPro" id="IPR008969">
    <property type="entry name" value="CarboxyPept-like_regulatory"/>
</dbReference>
<proteinExistence type="predicted"/>
<accession>A0ABR6VNJ3</accession>
<dbReference type="Proteomes" id="UP000659698">
    <property type="component" value="Unassembled WGS sequence"/>
</dbReference>
<dbReference type="RefSeq" id="WP_186632188.1">
    <property type="nucleotide sequence ID" value="NZ_JBHUEZ010000020.1"/>
</dbReference>
<dbReference type="SUPFAM" id="SSF49464">
    <property type="entry name" value="Carboxypeptidase regulatory domain-like"/>
    <property type="match status" value="1"/>
</dbReference>
<feature type="signal peptide" evidence="1">
    <location>
        <begin position="1"/>
        <end position="25"/>
    </location>
</feature>
<comment type="caution">
    <text evidence="2">The sequence shown here is derived from an EMBL/GenBank/DDBJ whole genome shotgun (WGS) entry which is preliminary data.</text>
</comment>
<dbReference type="Gene3D" id="2.60.40.1120">
    <property type="entry name" value="Carboxypeptidase-like, regulatory domain"/>
    <property type="match status" value="1"/>
</dbReference>
<keyword evidence="3" id="KW-1185">Reference proteome</keyword>
<feature type="chain" id="PRO_5045950386" evidence="1">
    <location>
        <begin position="26"/>
        <end position="304"/>
    </location>
</feature>
<evidence type="ECO:0000313" key="3">
    <source>
        <dbReference type="Proteomes" id="UP000659698"/>
    </source>
</evidence>
<dbReference type="EMBL" id="JACOAF010000004">
    <property type="protein sequence ID" value="MBC3538477.1"/>
    <property type="molecule type" value="Genomic_DNA"/>
</dbReference>
<protein>
    <submittedName>
        <fullName evidence="2">Carboxypeptidase-like regulatory domain-containing protein</fullName>
    </submittedName>
</protein>
<dbReference type="Pfam" id="PF13715">
    <property type="entry name" value="CarbopepD_reg_2"/>
    <property type="match status" value="1"/>
</dbReference>
<sequence>MTQCMNALFSMCLLLVLCSPVVSRAALRLEQTPQKGLITGTVVDAGTGETIGYASVGVVETETGTIADEEGSFSLTVPEAHFGKTLRISAIGYTPKDVKVDDLITQTTREKRVKVSLTATPVALPEVQVNASTWKKKLMGGKLGTQTKFTHSFIIYPRPLPANFGREIGIQIGNGSHLSFLNEMNFYLHTNKYEEVLFRVNVYYLKNGKPARNLLPEPIYVSVEDRKTGWIKVDLEPYNLYVEEDFVISLEWIDCYPRTHSQQLSLSASLPGLQTTLFKDASQSKWTKVPAVSMGMNVVLQQKE</sequence>
<reference evidence="2 3" key="1">
    <citation type="journal article" date="2019" name="Int. J. Syst. Evol. Microbiol.">
        <title>Rufibacter sediminis sp. nov., isolated from freshwater lake sediment.</title>
        <authorList>
            <person name="Qu J.H."/>
            <person name="Zhang L.J."/>
            <person name="Fu Y.H."/>
            <person name="Li H.F."/>
        </authorList>
    </citation>
    <scope>NUCLEOTIDE SEQUENCE [LARGE SCALE GENOMIC DNA]</scope>
    <source>
        <strain evidence="2 3">H-1</strain>
    </source>
</reference>
<organism evidence="2 3">
    <name type="scientific">Rufibacter sediminis</name>
    <dbReference type="NCBI Taxonomy" id="2762756"/>
    <lineage>
        <taxon>Bacteria</taxon>
        <taxon>Pseudomonadati</taxon>
        <taxon>Bacteroidota</taxon>
        <taxon>Cytophagia</taxon>
        <taxon>Cytophagales</taxon>
        <taxon>Hymenobacteraceae</taxon>
        <taxon>Rufibacter</taxon>
    </lineage>
</organism>
<keyword evidence="1" id="KW-0732">Signal</keyword>
<name>A0ABR6VNJ3_9BACT</name>